<dbReference type="GO" id="GO:0030001">
    <property type="term" value="P:metal ion transport"/>
    <property type="evidence" value="ECO:0007669"/>
    <property type="project" value="UniProtKB-ARBA"/>
</dbReference>
<evidence type="ECO:0000256" key="1">
    <source>
        <dbReference type="ARBA" id="ARBA00004651"/>
    </source>
</evidence>
<feature type="transmembrane region" description="Helical" evidence="8">
    <location>
        <begin position="21"/>
        <end position="41"/>
    </location>
</feature>
<feature type="transmembrane region" description="Helical" evidence="8">
    <location>
        <begin position="453"/>
        <end position="471"/>
    </location>
</feature>
<feature type="transmembrane region" description="Helical" evidence="8">
    <location>
        <begin position="372"/>
        <end position="393"/>
    </location>
</feature>
<feature type="transmembrane region" description="Helical" evidence="8">
    <location>
        <begin position="149"/>
        <end position="168"/>
    </location>
</feature>
<feature type="transmembrane region" description="Helical" evidence="8">
    <location>
        <begin position="492"/>
        <end position="512"/>
    </location>
</feature>
<dbReference type="EMBL" id="DSVQ01000019">
    <property type="protein sequence ID" value="HGT41158.1"/>
    <property type="molecule type" value="Genomic_DNA"/>
</dbReference>
<evidence type="ECO:0000256" key="2">
    <source>
        <dbReference type="ARBA" id="ARBA00022448"/>
    </source>
</evidence>
<dbReference type="GO" id="GO:0005886">
    <property type="term" value="C:plasma membrane"/>
    <property type="evidence" value="ECO:0007669"/>
    <property type="project" value="UniProtKB-SubCell"/>
</dbReference>
<evidence type="ECO:0000256" key="7">
    <source>
        <dbReference type="ARBA" id="ARBA00023136"/>
    </source>
</evidence>
<feature type="transmembrane region" description="Helical" evidence="8">
    <location>
        <begin position="211"/>
        <end position="242"/>
    </location>
</feature>
<feature type="transmembrane region" description="Helical" evidence="8">
    <location>
        <begin position="119"/>
        <end position="137"/>
    </location>
</feature>
<dbReference type="AlphaFoldDB" id="A0A7C4LQ18"/>
<comment type="caution">
    <text evidence="9">The sequence shown here is derived from an EMBL/GenBank/DDBJ whole genome shotgun (WGS) entry which is preliminary data.</text>
</comment>
<proteinExistence type="predicted"/>
<keyword evidence="6" id="KW-0406">Ion transport</keyword>
<feature type="transmembrane region" description="Helical" evidence="8">
    <location>
        <begin position="262"/>
        <end position="286"/>
    </location>
</feature>
<reference evidence="9" key="1">
    <citation type="journal article" date="2020" name="mSystems">
        <title>Genome- and Community-Level Interaction Insights into Carbon Utilization and Element Cycling Functions of Hydrothermarchaeota in Hydrothermal Sediment.</title>
        <authorList>
            <person name="Zhou Z."/>
            <person name="Liu Y."/>
            <person name="Xu W."/>
            <person name="Pan J."/>
            <person name="Luo Z.H."/>
            <person name="Li M."/>
        </authorList>
    </citation>
    <scope>NUCLEOTIDE SEQUENCE [LARGE SCALE GENOMIC DNA]</scope>
    <source>
        <strain evidence="9">SpSt-508</strain>
    </source>
</reference>
<feature type="transmembrane region" description="Helical" evidence="8">
    <location>
        <begin position="180"/>
        <end position="199"/>
    </location>
</feature>
<dbReference type="GO" id="GO:0008324">
    <property type="term" value="F:monoatomic cation transmembrane transporter activity"/>
    <property type="evidence" value="ECO:0007669"/>
    <property type="project" value="InterPro"/>
</dbReference>
<accession>A0A7C4LQ18</accession>
<dbReference type="Pfam" id="PF02386">
    <property type="entry name" value="TrkH"/>
    <property type="match status" value="1"/>
</dbReference>
<feature type="transmembrane region" description="Helical" evidence="8">
    <location>
        <begin position="324"/>
        <end position="351"/>
    </location>
</feature>
<dbReference type="InterPro" id="IPR003445">
    <property type="entry name" value="Cat_transpt"/>
</dbReference>
<evidence type="ECO:0000313" key="9">
    <source>
        <dbReference type="EMBL" id="HGT41158.1"/>
    </source>
</evidence>
<evidence type="ECO:0000256" key="4">
    <source>
        <dbReference type="ARBA" id="ARBA00022692"/>
    </source>
</evidence>
<evidence type="ECO:0000256" key="8">
    <source>
        <dbReference type="SAM" id="Phobius"/>
    </source>
</evidence>
<keyword evidence="5 8" id="KW-1133">Transmembrane helix</keyword>
<sequence>MNSKTTSPRFLRLLPIRLTSVLRGACVVAGVAALAVFHEFADWSADAMDRFRAAFFWLSMVLSALPLVDWALAFRWPREFQVQGLPLVVVVITMVGAGLLHLGLVQFPGGLSPAEALSVWWQMTIAVWTGMGLLEVFHHVSSAQWNPAFVLVLSFMALISVGTALLMSPFARNASERADFSTALFTATSAVCVTGLVVVDTGTYWSRGGQTLILVLIQLGGLGMMTCGAFFSLIVGGGLQFREMQMMGNLLERQVVSEVRRLLVRIILFTGTIELVGAVCLSGLWADLPLTERVFFSVFHSVSAFCNAGFALQPLSFEGQGHYWQVWGVLAVLIILGGLGFSVLDELWMALQRYGLGKRQRRRRSLQLSSRLALITTLILLAAGMIGYCGLEWRSAAAGAKPLPQFVADAWFQSVTARTAGFNTVPIAALSEPTRLLLMALMFVGASPGSTGGGVKTVAIAVLVLTLRAVMRNRDNAEAFQRSIPQFQVYRAALIVASSAVMLFVMTMALLLTENRHGQFLDFAFETQSALATVGLSTGVTPELSRAGRFVIVLSMFIGRVGPLTMIMALTRVEQPDRFRYPAETVALG</sequence>
<feature type="transmembrane region" description="Helical" evidence="8">
    <location>
        <begin position="53"/>
        <end position="73"/>
    </location>
</feature>
<keyword evidence="2" id="KW-0813">Transport</keyword>
<organism evidence="9">
    <name type="scientific">Schlesneria paludicola</name>
    <dbReference type="NCBI Taxonomy" id="360056"/>
    <lineage>
        <taxon>Bacteria</taxon>
        <taxon>Pseudomonadati</taxon>
        <taxon>Planctomycetota</taxon>
        <taxon>Planctomycetia</taxon>
        <taxon>Planctomycetales</taxon>
        <taxon>Planctomycetaceae</taxon>
        <taxon>Schlesneria</taxon>
    </lineage>
</organism>
<comment type="subcellular location">
    <subcellularLocation>
        <location evidence="1">Cell membrane</location>
        <topology evidence="1">Multi-pass membrane protein</topology>
    </subcellularLocation>
</comment>
<evidence type="ECO:0000256" key="3">
    <source>
        <dbReference type="ARBA" id="ARBA00022475"/>
    </source>
</evidence>
<keyword evidence="3" id="KW-1003">Cell membrane</keyword>
<dbReference type="PANTHER" id="PTHR32024:SF1">
    <property type="entry name" value="KTR SYSTEM POTASSIUM UPTAKE PROTEIN B"/>
    <property type="match status" value="1"/>
</dbReference>
<dbReference type="PANTHER" id="PTHR32024">
    <property type="entry name" value="TRK SYSTEM POTASSIUM UPTAKE PROTEIN TRKG-RELATED"/>
    <property type="match status" value="1"/>
</dbReference>
<evidence type="ECO:0000256" key="6">
    <source>
        <dbReference type="ARBA" id="ARBA00023065"/>
    </source>
</evidence>
<feature type="transmembrane region" description="Helical" evidence="8">
    <location>
        <begin position="85"/>
        <end position="107"/>
    </location>
</feature>
<keyword evidence="4 8" id="KW-0812">Transmembrane</keyword>
<gene>
    <name evidence="9" type="ORF">ENS64_18075</name>
</gene>
<protein>
    <submittedName>
        <fullName evidence="9">Trk family potassium uptake protein</fullName>
    </submittedName>
</protein>
<feature type="transmembrane region" description="Helical" evidence="8">
    <location>
        <begin position="550"/>
        <end position="570"/>
    </location>
</feature>
<evidence type="ECO:0000256" key="5">
    <source>
        <dbReference type="ARBA" id="ARBA00022989"/>
    </source>
</evidence>
<keyword evidence="7 8" id="KW-0472">Membrane</keyword>
<feature type="transmembrane region" description="Helical" evidence="8">
    <location>
        <begin position="293"/>
        <end position="312"/>
    </location>
</feature>
<name>A0A7C4LQ18_9PLAN</name>